<proteinExistence type="predicted"/>
<sequence length="276" mass="32655">MNKLNLYFIFSILLVQGAFASKFLPSDFSNIQIVDEDIDSSISKRGEIEEKRHWSSFWWYPKKVSTCKPYTPPHHHYSHCPDPYNFDRQFTRGYDLEIYDHSYRLLKSTWALSNFFYSYSGLGLYNYSKWGCWFNPIRFHARMYFYFRCPKSGYYYFNTVIGESAVIGIGAPADGCCDYIQDQAKIYGYKNKYNCFAKYPTVIYLEEGLIYPIEVIFNALGKYSQRFEFLLSDAWGNDMNCHFYRPPTKWCPTTKPTFPNPPTTTHTTPAQYHYPH</sequence>
<evidence type="ECO:0000313" key="2">
    <source>
        <dbReference type="Proteomes" id="UP001165101"/>
    </source>
</evidence>
<comment type="caution">
    <text evidence="1">The sequence shown here is derived from an EMBL/GenBank/DDBJ whole genome shotgun (WGS) entry which is preliminary data.</text>
</comment>
<keyword evidence="2" id="KW-1185">Reference proteome</keyword>
<dbReference type="Proteomes" id="UP001165101">
    <property type="component" value="Unassembled WGS sequence"/>
</dbReference>
<accession>A0ACB5TNT8</accession>
<evidence type="ECO:0000313" key="1">
    <source>
        <dbReference type="EMBL" id="GME91749.1"/>
    </source>
</evidence>
<name>A0ACB5TNT8_CANBO</name>
<reference evidence="1" key="1">
    <citation type="submission" date="2023-04" db="EMBL/GenBank/DDBJ databases">
        <title>Candida boidinii NBRC 1967.</title>
        <authorList>
            <person name="Ichikawa N."/>
            <person name="Sato H."/>
            <person name="Tonouchi N."/>
        </authorList>
    </citation>
    <scope>NUCLEOTIDE SEQUENCE</scope>
    <source>
        <strain evidence="1">NBRC 1967</strain>
    </source>
</reference>
<dbReference type="EMBL" id="BSXV01001097">
    <property type="protein sequence ID" value="GME91749.1"/>
    <property type="molecule type" value="Genomic_DNA"/>
</dbReference>
<gene>
    <name evidence="1" type="ORF">Cboi01_000243000</name>
</gene>
<organism evidence="1 2">
    <name type="scientific">Candida boidinii</name>
    <name type="common">Yeast</name>
    <dbReference type="NCBI Taxonomy" id="5477"/>
    <lineage>
        <taxon>Eukaryota</taxon>
        <taxon>Fungi</taxon>
        <taxon>Dikarya</taxon>
        <taxon>Ascomycota</taxon>
        <taxon>Saccharomycotina</taxon>
        <taxon>Pichiomycetes</taxon>
        <taxon>Pichiales</taxon>
        <taxon>Pichiaceae</taxon>
        <taxon>Ogataea</taxon>
        <taxon>Ogataea/Candida clade</taxon>
    </lineage>
</organism>
<protein>
    <submittedName>
        <fullName evidence="1">Unnamed protein product</fullName>
    </submittedName>
</protein>